<dbReference type="Gene3D" id="3.30.2310.20">
    <property type="entry name" value="RelE-like"/>
    <property type="match status" value="1"/>
</dbReference>
<protein>
    <submittedName>
        <fullName evidence="1">Plasmid stabilization system protein ParE</fullName>
    </submittedName>
</protein>
<name>A0A450TFW7_9GAMM</name>
<dbReference type="AlphaFoldDB" id="A0A450TFW7"/>
<gene>
    <name evidence="1" type="ORF">BECKDK2373B_GA0170837_11594</name>
</gene>
<sequence>MMAKLYFTERYKRDLLRIYKTSLRDFGYGTAQKTMRQIRAVEARLREDELIGKTDPEHHSHRFSFVSIRNSQKLFFEKDGDVIYMVTAGHDHRNWKVLLKGLERYTDEQISKSKR</sequence>
<organism evidence="1">
    <name type="scientific">Candidatus Kentrum sp. DK</name>
    <dbReference type="NCBI Taxonomy" id="2126562"/>
    <lineage>
        <taxon>Bacteria</taxon>
        <taxon>Pseudomonadati</taxon>
        <taxon>Pseudomonadota</taxon>
        <taxon>Gammaproteobacteria</taxon>
        <taxon>Candidatus Kentrum</taxon>
    </lineage>
</organism>
<accession>A0A450TFW7</accession>
<evidence type="ECO:0000313" key="1">
    <source>
        <dbReference type="EMBL" id="VFJ66044.1"/>
    </source>
</evidence>
<dbReference type="InterPro" id="IPR035093">
    <property type="entry name" value="RelE/ParE_toxin_dom_sf"/>
</dbReference>
<dbReference type="EMBL" id="CAADEX010000159">
    <property type="protein sequence ID" value="VFJ66044.1"/>
    <property type="molecule type" value="Genomic_DNA"/>
</dbReference>
<reference evidence="1" key="1">
    <citation type="submission" date="2019-02" db="EMBL/GenBank/DDBJ databases">
        <authorList>
            <person name="Gruber-Vodicka R. H."/>
            <person name="Seah K. B. B."/>
        </authorList>
    </citation>
    <scope>NUCLEOTIDE SEQUENCE</scope>
    <source>
        <strain evidence="1">BECK_DK47</strain>
    </source>
</reference>
<proteinExistence type="predicted"/>